<proteinExistence type="predicted"/>
<evidence type="ECO:0000313" key="1">
    <source>
        <dbReference type="EMBL" id="MCH4822312.1"/>
    </source>
</evidence>
<dbReference type="InterPro" id="IPR021445">
    <property type="entry name" value="DUF3095"/>
</dbReference>
<protein>
    <submittedName>
        <fullName evidence="1">DUF3095 domain-containing protein</fullName>
    </submittedName>
</protein>
<gene>
    <name evidence="1" type="ORF">ML462_03925</name>
</gene>
<reference evidence="1" key="1">
    <citation type="submission" date="2022-03" db="EMBL/GenBank/DDBJ databases">
        <title>Gramella crocea sp. nov., isolated from activated sludge of a seafood processing plant.</title>
        <authorList>
            <person name="Zhang X."/>
        </authorList>
    </citation>
    <scope>NUCLEOTIDE SEQUENCE</scope>
    <source>
        <strain evidence="1">YJ019</strain>
    </source>
</reference>
<dbReference type="Proteomes" id="UP001139226">
    <property type="component" value="Unassembled WGS sequence"/>
</dbReference>
<keyword evidence="2" id="KW-1185">Reference proteome</keyword>
<dbReference type="RefSeq" id="WP_240712423.1">
    <property type="nucleotide sequence ID" value="NZ_JAKVTV010000001.1"/>
</dbReference>
<sequence length="388" mass="44045">MQSKNDNFYSNLEVHDIPISKLIGEKERFSRLPDDWYILVADIRNSTKAVQNGNHNHVNLVATGCVIAVLNLAEDYKLNIPFFFGGDGATFLIPPEIKEHALSVLDKHDRNTQKNFGFNLAIGSIRISEIYDLNIDLKIARAKINNALSIPVILGGGLKYAEDQIKENANPHTLTMDETPLNLNGMECKWDRIKPPKKEHEVLSLIISGCGKNDYARIYSRILQIIDDIYGSVDSRKPISVDKLRTKSGFQRIKDEMNAKFGRWSWLAFMQNWFMASFGSIYLNSSNSGKNYLKKLVELSDNLTLDGRINTVISGTQEQREKLLAYLDELEELNLIKYGYHVSEESIMSCYVKDIHKDQHIHFVDGGNGGYTKAANQLKKKFQDQLPA</sequence>
<comment type="caution">
    <text evidence="1">The sequence shown here is derived from an EMBL/GenBank/DDBJ whole genome shotgun (WGS) entry which is preliminary data.</text>
</comment>
<name>A0A9X2AA59_9FLAO</name>
<organism evidence="1 2">
    <name type="scientific">Christiangramia lutea</name>
    <dbReference type="NCBI Taxonomy" id="1607951"/>
    <lineage>
        <taxon>Bacteria</taxon>
        <taxon>Pseudomonadati</taxon>
        <taxon>Bacteroidota</taxon>
        <taxon>Flavobacteriia</taxon>
        <taxon>Flavobacteriales</taxon>
        <taxon>Flavobacteriaceae</taxon>
        <taxon>Christiangramia</taxon>
    </lineage>
</organism>
<dbReference type="AlphaFoldDB" id="A0A9X2AA59"/>
<accession>A0A9X2AA59</accession>
<dbReference type="Pfam" id="PF11294">
    <property type="entry name" value="DUF3095"/>
    <property type="match status" value="1"/>
</dbReference>
<dbReference type="EMBL" id="JAKVTV010000001">
    <property type="protein sequence ID" value="MCH4822312.1"/>
    <property type="molecule type" value="Genomic_DNA"/>
</dbReference>
<evidence type="ECO:0000313" key="2">
    <source>
        <dbReference type="Proteomes" id="UP001139226"/>
    </source>
</evidence>